<dbReference type="GO" id="GO:0006189">
    <property type="term" value="P:'de novo' IMP biosynthetic process"/>
    <property type="evidence" value="ECO:0007669"/>
    <property type="project" value="InterPro"/>
</dbReference>
<dbReference type="SUPFAM" id="SSF55021">
    <property type="entry name" value="ACT-like"/>
    <property type="match status" value="1"/>
</dbReference>
<dbReference type="SUPFAM" id="SSF53328">
    <property type="entry name" value="Formyltransferase"/>
    <property type="match status" value="1"/>
</dbReference>
<dbReference type="Pfam" id="PF00551">
    <property type="entry name" value="Formyl_trans_N"/>
    <property type="match status" value="1"/>
</dbReference>
<dbReference type="PROSITE" id="PS51671">
    <property type="entry name" value="ACT"/>
    <property type="match status" value="1"/>
</dbReference>
<accession>A0A1N7GL61</accession>
<dbReference type="GO" id="GO:0006730">
    <property type="term" value="P:one-carbon metabolic process"/>
    <property type="evidence" value="ECO:0007669"/>
    <property type="project" value="UniProtKB-KW"/>
</dbReference>
<dbReference type="Pfam" id="PF13740">
    <property type="entry name" value="ACT_6"/>
    <property type="match status" value="1"/>
</dbReference>
<proteinExistence type="predicted"/>
<evidence type="ECO:0000256" key="3">
    <source>
        <dbReference type="SAM" id="MobiDB-lite"/>
    </source>
</evidence>
<dbReference type="PANTHER" id="PTHR42706">
    <property type="entry name" value="FORMYLTETRAHYDROFOLATE DEFORMYLASE"/>
    <property type="match status" value="1"/>
</dbReference>
<evidence type="ECO:0000256" key="2">
    <source>
        <dbReference type="ARBA" id="ARBA00022801"/>
    </source>
</evidence>
<dbReference type="PANTHER" id="PTHR42706:SF1">
    <property type="entry name" value="FORMYLTETRAHYDROFOLATE DEFORMYLASE 2, MITOCHONDRIAL"/>
    <property type="match status" value="1"/>
</dbReference>
<name>A0A1N7GL61_9EURY</name>
<dbReference type="NCBIfam" id="NF004684">
    <property type="entry name" value="PRK06027.1"/>
    <property type="match status" value="1"/>
</dbReference>
<evidence type="ECO:0000313" key="6">
    <source>
        <dbReference type="Proteomes" id="UP000185936"/>
    </source>
</evidence>
<dbReference type="Gene3D" id="3.30.70.260">
    <property type="match status" value="1"/>
</dbReference>
<gene>
    <name evidence="5" type="ORF">SAMN05421752_11328</name>
</gene>
<dbReference type="EMBL" id="FTNR01000013">
    <property type="protein sequence ID" value="SIS13317.1"/>
    <property type="molecule type" value="Genomic_DNA"/>
</dbReference>
<dbReference type="PRINTS" id="PR01575">
    <property type="entry name" value="FFH4HYDRLASE"/>
</dbReference>
<dbReference type="Proteomes" id="UP000185936">
    <property type="component" value="Unassembled WGS sequence"/>
</dbReference>
<dbReference type="InterPro" id="IPR045865">
    <property type="entry name" value="ACT-like_dom_sf"/>
</dbReference>
<keyword evidence="2" id="KW-0378">Hydrolase</keyword>
<keyword evidence="6" id="KW-1185">Reference proteome</keyword>
<dbReference type="InterPro" id="IPR036477">
    <property type="entry name" value="Formyl_transf_N_sf"/>
</dbReference>
<dbReference type="Gene3D" id="3.40.50.170">
    <property type="entry name" value="Formyl transferase, N-terminal domain"/>
    <property type="match status" value="1"/>
</dbReference>
<reference evidence="6" key="1">
    <citation type="submission" date="2017-01" db="EMBL/GenBank/DDBJ databases">
        <authorList>
            <person name="Varghese N."/>
            <person name="Submissions S."/>
        </authorList>
    </citation>
    <scope>NUCLEOTIDE SEQUENCE [LARGE SCALE GENOMIC DNA]</scope>
    <source>
        <strain evidence="6">type strain: HArc-</strain>
    </source>
</reference>
<feature type="region of interest" description="Disordered" evidence="3">
    <location>
        <begin position="317"/>
        <end position="346"/>
    </location>
</feature>
<organism evidence="5 6">
    <name type="scientific">Natronorubrum thiooxidans</name>
    <dbReference type="NCBI Taxonomy" id="308853"/>
    <lineage>
        <taxon>Archaea</taxon>
        <taxon>Methanobacteriati</taxon>
        <taxon>Methanobacteriota</taxon>
        <taxon>Stenosarchaea group</taxon>
        <taxon>Halobacteria</taxon>
        <taxon>Halobacteriales</taxon>
        <taxon>Natrialbaceae</taxon>
        <taxon>Natronorubrum</taxon>
    </lineage>
</organism>
<dbReference type="GO" id="GO:0008864">
    <property type="term" value="F:formyltetrahydrofolate deformylase activity"/>
    <property type="evidence" value="ECO:0007669"/>
    <property type="project" value="InterPro"/>
</dbReference>
<evidence type="ECO:0000256" key="1">
    <source>
        <dbReference type="ARBA" id="ARBA00022563"/>
    </source>
</evidence>
<evidence type="ECO:0000259" key="4">
    <source>
        <dbReference type="PROSITE" id="PS51671"/>
    </source>
</evidence>
<dbReference type="InterPro" id="IPR004810">
    <property type="entry name" value="PurU"/>
</dbReference>
<sequence length="346" mass="37947">MRVGSQPIADDKRTRASGVGVMTRERTEITVVGDDDSGIIADMTSVLFEHDIDIVDLDQAVRDGTFRMTMRVDTSEMAIRQDTLRTELQKLGDEFGVDVQVLFPSNCENQSLAVLVTKESHCLEALLEAHESGELGANIGVVIGNHDVLRPLAAEYDVPFYDIGNENGVPDEDEMLDLLAEYEIDLIALARYIRILSPEVVFRYEDRIINVHPSLLPAFPGGAAYRQALEEGVRIAGVTAHYVTTDLDQGPIIAQRAFNVPDDATESDLKERGQPLEAEALVEAVKLHLDDALDVRQGRTELRGSDRAETQLGAAEALAQANPSRPIDSRGELVVDDEDRTAVADD</sequence>
<keyword evidence="1" id="KW-0554">One-carbon metabolism</keyword>
<protein>
    <submittedName>
        <fullName evidence="5">Formyltetrahydrofolate deformylase</fullName>
    </submittedName>
</protein>
<dbReference type="InterPro" id="IPR002912">
    <property type="entry name" value="ACT_dom"/>
</dbReference>
<feature type="domain" description="ACT" evidence="4">
    <location>
        <begin position="28"/>
        <end position="104"/>
    </location>
</feature>
<dbReference type="STRING" id="308853.SAMN05421752_11328"/>
<dbReference type="InterPro" id="IPR002376">
    <property type="entry name" value="Formyl_transf_N"/>
</dbReference>
<dbReference type="AlphaFoldDB" id="A0A1N7GL61"/>
<evidence type="ECO:0000313" key="5">
    <source>
        <dbReference type="EMBL" id="SIS13317.1"/>
    </source>
</evidence>